<keyword evidence="1" id="KW-0812">Transmembrane</keyword>
<accession>A0ABS2E8V4</accession>
<protein>
    <submittedName>
        <fullName evidence="2">Uncharacterized protein</fullName>
    </submittedName>
</protein>
<keyword evidence="1" id="KW-0472">Membrane</keyword>
<dbReference type="RefSeq" id="WP_033126612.1">
    <property type="nucleotide sequence ID" value="NZ_JACLYY010000006.1"/>
</dbReference>
<evidence type="ECO:0000313" key="3">
    <source>
        <dbReference type="Proteomes" id="UP000716906"/>
    </source>
</evidence>
<feature type="transmembrane region" description="Helical" evidence="1">
    <location>
        <begin position="104"/>
        <end position="123"/>
    </location>
</feature>
<sequence length="127" mass="12987">MSQSNNKNSNSGTLKIFGAVALLFGIVYAILGTLALTGAVSGLLPGHEAQEALVVVLAYAVAILAIICGAACIKGVYSVCRALGLVFAVLGLVSLIYLQITQDSFSIADCIALVLGAAIYGIARKEN</sequence>
<dbReference type="EMBL" id="JACLYY010000006">
    <property type="protein sequence ID" value="MBM6738063.1"/>
    <property type="molecule type" value="Genomic_DNA"/>
</dbReference>
<feature type="transmembrane region" description="Helical" evidence="1">
    <location>
        <begin position="12"/>
        <end position="40"/>
    </location>
</feature>
<feature type="transmembrane region" description="Helical" evidence="1">
    <location>
        <begin position="80"/>
        <end position="98"/>
    </location>
</feature>
<reference evidence="2 3" key="1">
    <citation type="journal article" date="2021" name="Sci. Rep.">
        <title>The distribution of antibiotic resistance genes in chicken gut microbiota commensals.</title>
        <authorList>
            <person name="Juricova H."/>
            <person name="Matiasovicova J."/>
            <person name="Kubasova T."/>
            <person name="Cejkova D."/>
            <person name="Rychlik I."/>
        </authorList>
    </citation>
    <scope>NUCLEOTIDE SEQUENCE [LARGE SCALE GENOMIC DNA]</scope>
    <source>
        <strain evidence="2 3">An773</strain>
    </source>
</reference>
<proteinExistence type="predicted"/>
<evidence type="ECO:0000313" key="2">
    <source>
        <dbReference type="EMBL" id="MBM6738063.1"/>
    </source>
</evidence>
<comment type="caution">
    <text evidence="2">The sequence shown here is derived from an EMBL/GenBank/DDBJ whole genome shotgun (WGS) entry which is preliminary data.</text>
</comment>
<dbReference type="Proteomes" id="UP000716906">
    <property type="component" value="Unassembled WGS sequence"/>
</dbReference>
<keyword evidence="3" id="KW-1185">Reference proteome</keyword>
<organism evidence="2 3">
    <name type="scientific">Faecalicatena fissicatena</name>
    <dbReference type="NCBI Taxonomy" id="290055"/>
    <lineage>
        <taxon>Bacteria</taxon>
        <taxon>Bacillati</taxon>
        <taxon>Bacillota</taxon>
        <taxon>Clostridia</taxon>
        <taxon>Lachnospirales</taxon>
        <taxon>Lachnospiraceae</taxon>
        <taxon>Faecalicatena</taxon>
    </lineage>
</organism>
<feature type="transmembrane region" description="Helical" evidence="1">
    <location>
        <begin position="52"/>
        <end position="73"/>
    </location>
</feature>
<evidence type="ECO:0000256" key="1">
    <source>
        <dbReference type="SAM" id="Phobius"/>
    </source>
</evidence>
<name>A0ABS2E8V4_9FIRM</name>
<gene>
    <name evidence="2" type="ORF">H7U36_08095</name>
</gene>
<keyword evidence="1" id="KW-1133">Transmembrane helix</keyword>